<evidence type="ECO:0000256" key="3">
    <source>
        <dbReference type="ARBA" id="ARBA00022980"/>
    </source>
</evidence>
<keyword evidence="2" id="KW-0809">Transit peptide</keyword>
<dbReference type="PANTHER" id="PTHR28554">
    <property type="entry name" value="39S RIBOSOMAL PROTEIN L45, MITOCHONDRIAL"/>
    <property type="match status" value="1"/>
</dbReference>
<dbReference type="InterPro" id="IPR051975">
    <property type="entry name" value="mtLSU_mL45"/>
</dbReference>
<organism evidence="10 11">
    <name type="scientific">Rhizophlyctis rosea</name>
    <dbReference type="NCBI Taxonomy" id="64517"/>
    <lineage>
        <taxon>Eukaryota</taxon>
        <taxon>Fungi</taxon>
        <taxon>Fungi incertae sedis</taxon>
        <taxon>Chytridiomycota</taxon>
        <taxon>Chytridiomycota incertae sedis</taxon>
        <taxon>Chytridiomycetes</taxon>
        <taxon>Rhizophlyctidales</taxon>
        <taxon>Rhizophlyctidaceae</taxon>
        <taxon>Rhizophlyctis</taxon>
    </lineage>
</organism>
<accession>A0AAD5X864</accession>
<dbReference type="InterPro" id="IPR032710">
    <property type="entry name" value="NTF2-like_dom_sf"/>
</dbReference>
<sequence>MSWQSHGRASPPQTVNLTAAKIMMDKTTDHEIVQVTVRVNLKQSVAIYKGGKLIGGNPNEPQDIEEFIVLEKWPTRDVYEDWKIAARLTRKA</sequence>
<dbReference type="Pfam" id="PF04280">
    <property type="entry name" value="Tim44"/>
    <property type="match status" value="1"/>
</dbReference>
<name>A0AAD5X864_9FUNG</name>
<comment type="similarity">
    <text evidence="6">Belongs to the mitochondrion-specific ribosomal protein mL45 family.</text>
</comment>
<keyword evidence="4" id="KW-0496">Mitochondrion</keyword>
<dbReference type="GO" id="GO:0005739">
    <property type="term" value="C:mitochondrion"/>
    <property type="evidence" value="ECO:0007669"/>
    <property type="project" value="UniProtKB-SubCell"/>
</dbReference>
<dbReference type="InterPro" id="IPR007379">
    <property type="entry name" value="Tim44-like_dom"/>
</dbReference>
<dbReference type="SUPFAM" id="SSF54427">
    <property type="entry name" value="NTF2-like"/>
    <property type="match status" value="1"/>
</dbReference>
<dbReference type="AlphaFoldDB" id="A0AAD5X864"/>
<comment type="caution">
    <text evidence="10">The sequence shown here is derived from an EMBL/GenBank/DDBJ whole genome shotgun (WGS) entry which is preliminary data.</text>
</comment>
<evidence type="ECO:0000256" key="4">
    <source>
        <dbReference type="ARBA" id="ARBA00023128"/>
    </source>
</evidence>
<dbReference type="Gene3D" id="3.10.450.240">
    <property type="match status" value="1"/>
</dbReference>
<proteinExistence type="inferred from homology"/>
<evidence type="ECO:0000256" key="7">
    <source>
        <dbReference type="ARBA" id="ARBA00039448"/>
    </source>
</evidence>
<protein>
    <recommendedName>
        <fullName evidence="7">Large ribosomal subunit protein mL45</fullName>
    </recommendedName>
    <alternativeName>
        <fullName evidence="8">39S ribosomal protein L45, mitochondrial</fullName>
    </alternativeName>
</protein>
<evidence type="ECO:0000256" key="1">
    <source>
        <dbReference type="ARBA" id="ARBA00004173"/>
    </source>
</evidence>
<evidence type="ECO:0000256" key="2">
    <source>
        <dbReference type="ARBA" id="ARBA00022946"/>
    </source>
</evidence>
<gene>
    <name evidence="10" type="ORF">HK097_001329</name>
</gene>
<dbReference type="Proteomes" id="UP001212841">
    <property type="component" value="Unassembled WGS sequence"/>
</dbReference>
<keyword evidence="5" id="KW-0687">Ribonucleoprotein</keyword>
<keyword evidence="11" id="KW-1185">Reference proteome</keyword>
<evidence type="ECO:0000256" key="5">
    <source>
        <dbReference type="ARBA" id="ARBA00023274"/>
    </source>
</evidence>
<evidence type="ECO:0000313" key="10">
    <source>
        <dbReference type="EMBL" id="KAJ3054601.1"/>
    </source>
</evidence>
<evidence type="ECO:0000256" key="6">
    <source>
        <dbReference type="ARBA" id="ARBA00038073"/>
    </source>
</evidence>
<keyword evidence="3" id="KW-0689">Ribosomal protein</keyword>
<feature type="domain" description="Tim44-like" evidence="9">
    <location>
        <begin position="13"/>
        <end position="86"/>
    </location>
</feature>
<evidence type="ECO:0000259" key="9">
    <source>
        <dbReference type="Pfam" id="PF04280"/>
    </source>
</evidence>
<reference evidence="10" key="1">
    <citation type="submission" date="2020-05" db="EMBL/GenBank/DDBJ databases">
        <title>Phylogenomic resolution of chytrid fungi.</title>
        <authorList>
            <person name="Stajich J.E."/>
            <person name="Amses K."/>
            <person name="Simmons R."/>
            <person name="Seto K."/>
            <person name="Myers J."/>
            <person name="Bonds A."/>
            <person name="Quandt C.A."/>
            <person name="Barry K."/>
            <person name="Liu P."/>
            <person name="Grigoriev I."/>
            <person name="Longcore J.E."/>
            <person name="James T.Y."/>
        </authorList>
    </citation>
    <scope>NUCLEOTIDE SEQUENCE</scope>
    <source>
        <strain evidence="10">JEL0318</strain>
    </source>
</reference>
<evidence type="ECO:0000256" key="8">
    <source>
        <dbReference type="ARBA" id="ARBA00043031"/>
    </source>
</evidence>
<comment type="subcellular location">
    <subcellularLocation>
        <location evidence="1">Mitochondrion</location>
    </subcellularLocation>
</comment>
<dbReference type="EMBL" id="JADGJD010000126">
    <property type="protein sequence ID" value="KAJ3054601.1"/>
    <property type="molecule type" value="Genomic_DNA"/>
</dbReference>
<dbReference type="PANTHER" id="PTHR28554:SF1">
    <property type="entry name" value="LARGE RIBOSOMAL SUBUNIT PROTEIN ML45"/>
    <property type="match status" value="1"/>
</dbReference>
<evidence type="ECO:0000313" key="11">
    <source>
        <dbReference type="Proteomes" id="UP001212841"/>
    </source>
</evidence>